<accession>A0A3R5TE81</accession>
<dbReference type="InterPro" id="IPR004995">
    <property type="entry name" value="Spore_Ger"/>
</dbReference>
<comment type="similarity">
    <text evidence="1">Belongs to the GerABKA family.</text>
</comment>
<evidence type="ECO:0000256" key="1">
    <source>
        <dbReference type="ARBA" id="ARBA00005278"/>
    </source>
</evidence>
<dbReference type="PANTHER" id="PTHR22550:SF16">
    <property type="entry name" value="SPORE GERMINATION PROTEIN"/>
    <property type="match status" value="1"/>
</dbReference>
<keyword evidence="4" id="KW-1133">Transmembrane helix</keyword>
<protein>
    <submittedName>
        <fullName evidence="5">Spore germination protein</fullName>
    </submittedName>
</protein>
<evidence type="ECO:0000256" key="3">
    <source>
        <dbReference type="SAM" id="MobiDB-lite"/>
    </source>
</evidence>
<feature type="transmembrane region" description="Helical" evidence="4">
    <location>
        <begin position="376"/>
        <end position="395"/>
    </location>
</feature>
<keyword evidence="4" id="KW-0812">Transmembrane</keyword>
<dbReference type="InterPro" id="IPR050768">
    <property type="entry name" value="UPF0353/GerABKA_families"/>
</dbReference>
<evidence type="ECO:0000313" key="6">
    <source>
        <dbReference type="Proteomes" id="UP000286268"/>
    </source>
</evidence>
<dbReference type="EMBL" id="CP025746">
    <property type="protein sequence ID" value="QAA31373.1"/>
    <property type="molecule type" value="Genomic_DNA"/>
</dbReference>
<dbReference type="GO" id="GO:0009847">
    <property type="term" value="P:spore germination"/>
    <property type="evidence" value="ECO:0007669"/>
    <property type="project" value="InterPro"/>
</dbReference>
<evidence type="ECO:0000256" key="4">
    <source>
        <dbReference type="SAM" id="Phobius"/>
    </source>
</evidence>
<dbReference type="AlphaFoldDB" id="A0A3R5TE81"/>
<dbReference type="KEGG" id="cmah:C1I91_06800"/>
<gene>
    <name evidence="5" type="ORF">C1I91_06800</name>
</gene>
<evidence type="ECO:0000313" key="5">
    <source>
        <dbReference type="EMBL" id="QAA31373.1"/>
    </source>
</evidence>
<dbReference type="GO" id="GO:0016020">
    <property type="term" value="C:membrane"/>
    <property type="evidence" value="ECO:0007669"/>
    <property type="project" value="InterPro"/>
</dbReference>
<feature type="transmembrane region" description="Helical" evidence="4">
    <location>
        <begin position="284"/>
        <end position="306"/>
    </location>
</feature>
<name>A0A3R5TE81_9CLOT</name>
<dbReference type="Proteomes" id="UP000286268">
    <property type="component" value="Chromosome"/>
</dbReference>
<evidence type="ECO:0000256" key="2">
    <source>
        <dbReference type="ARBA" id="ARBA00023136"/>
    </source>
</evidence>
<organism evidence="5 6">
    <name type="scientific">Clostridium manihotivorum</name>
    <dbReference type="NCBI Taxonomy" id="2320868"/>
    <lineage>
        <taxon>Bacteria</taxon>
        <taxon>Bacillati</taxon>
        <taxon>Bacillota</taxon>
        <taxon>Clostridia</taxon>
        <taxon>Eubacteriales</taxon>
        <taxon>Clostridiaceae</taxon>
        <taxon>Clostridium</taxon>
    </lineage>
</organism>
<dbReference type="RefSeq" id="WP_128212187.1">
    <property type="nucleotide sequence ID" value="NZ_CP025746.1"/>
</dbReference>
<proteinExistence type="inferred from homology"/>
<dbReference type="PANTHER" id="PTHR22550">
    <property type="entry name" value="SPORE GERMINATION PROTEIN"/>
    <property type="match status" value="1"/>
</dbReference>
<feature type="region of interest" description="Disordered" evidence="3">
    <location>
        <begin position="468"/>
        <end position="488"/>
    </location>
</feature>
<dbReference type="PIRSF" id="PIRSF005690">
    <property type="entry name" value="GerBA"/>
    <property type="match status" value="1"/>
</dbReference>
<sequence length="488" mass="55114">MDLQKTIDDLREMLGIPQEFVVKRILIGKKNTIEAAVCYVNGLIDKNIIDRDVLTHLMIDVNEDISKIDNVSEYVCKKYITISNTSIETDINSIASGLKRGKTVLLLQNAENFIVLDASSENFRAIEEPANETSLNGPRDGFIENVQTNISLLKRRIKDVNLKTEKFTLGTRTQTDLFIMYIDDIVDKKYLEELRKKIVKIDVDLIQANGVIEQFIEANKFSVFPQTFGSERPDVIQAHIMEGRIAFLLDNTPYVTTYPTTFTEFLQTPEDYYGRTVISTFVRILRFFAVFIVITFPSIYITFLKFNSEMIPLKFIKTLVVNRKDLALTPFMSLLMMQLTIELLREGGLRLPTKIGQTLSVVGGIIIGDAAIKAKFVSSATLLVAGTTTIASFAISNYKMAVAIRLITYPMTVLANWLGVLGITVGWFVLLSYLCSIENLGVPYLNFNRNDLKDTLIRAPHLKLNTRPEAIPNDNPVRQEYTGSEKSE</sequence>
<dbReference type="OrthoDB" id="9772630at2"/>
<keyword evidence="6" id="KW-1185">Reference proteome</keyword>
<dbReference type="Pfam" id="PF03323">
    <property type="entry name" value="GerA"/>
    <property type="match status" value="1"/>
</dbReference>
<keyword evidence="2 4" id="KW-0472">Membrane</keyword>
<feature type="transmembrane region" description="Helical" evidence="4">
    <location>
        <begin position="415"/>
        <end position="435"/>
    </location>
</feature>
<reference evidence="5 6" key="1">
    <citation type="submission" date="2018-01" db="EMBL/GenBank/DDBJ databases">
        <title>Genome Sequencing and Assembly of Anaerobacter polyendosporus strain CT4.</title>
        <authorList>
            <person name="Tachaapaikoon C."/>
            <person name="Sutheeworapong S."/>
            <person name="Jenjaroenpun P."/>
            <person name="Wongsurawat T."/>
            <person name="Nookeaw I."/>
            <person name="Cheawchanlertfa P."/>
            <person name="Kosugi A."/>
            <person name="Cheevadhanarak S."/>
            <person name="Ratanakhanokchai K."/>
        </authorList>
    </citation>
    <scope>NUCLEOTIDE SEQUENCE [LARGE SCALE GENOMIC DNA]</scope>
    <source>
        <strain evidence="5 6">CT4</strain>
    </source>
</reference>